<evidence type="ECO:0000313" key="11">
    <source>
        <dbReference type="EMBL" id="QDB80782.1"/>
    </source>
</evidence>
<feature type="active site" description="Proton donor/acceptor" evidence="7">
    <location>
        <position position="380"/>
    </location>
</feature>
<evidence type="ECO:0000256" key="8">
    <source>
        <dbReference type="SAM" id="MobiDB-lite"/>
    </source>
</evidence>
<protein>
    <submittedName>
        <fullName evidence="11">Carboxypeptidase</fullName>
    </submittedName>
</protein>
<keyword evidence="4" id="KW-0378">Hydrolase</keyword>
<evidence type="ECO:0000259" key="10">
    <source>
        <dbReference type="PROSITE" id="PS52035"/>
    </source>
</evidence>
<dbReference type="Proteomes" id="UP000313948">
    <property type="component" value="Chromosome"/>
</dbReference>
<keyword evidence="9" id="KW-0732">Signal</keyword>
<keyword evidence="11" id="KW-0121">Carboxypeptidase</keyword>
<reference evidence="11 12" key="1">
    <citation type="submission" date="2019-05" db="EMBL/GenBank/DDBJ databases">
        <title>Georgenia *** sp. nov., and Georgenia *** sp. nov., isolated from the intestinal contents of plateau pika (Ochotona curzoniae) in the Qinghai-Tibet plateau of China.</title>
        <authorList>
            <person name="Tian Z."/>
        </authorList>
    </citation>
    <scope>NUCLEOTIDE SEQUENCE [LARGE SCALE GENOMIC DNA]</scope>
    <source>
        <strain evidence="11 12">Z294</strain>
    </source>
</reference>
<comment type="cofactor">
    <cofactor evidence="1">
        <name>Zn(2+)</name>
        <dbReference type="ChEBI" id="CHEBI:29105"/>
    </cofactor>
</comment>
<evidence type="ECO:0000256" key="3">
    <source>
        <dbReference type="ARBA" id="ARBA00022670"/>
    </source>
</evidence>
<evidence type="ECO:0000256" key="7">
    <source>
        <dbReference type="PROSITE-ProRule" id="PRU01379"/>
    </source>
</evidence>
<feature type="region of interest" description="Disordered" evidence="8">
    <location>
        <begin position="383"/>
        <end position="402"/>
    </location>
</feature>
<feature type="chain" id="PRO_5046208292" evidence="9">
    <location>
        <begin position="24"/>
        <end position="591"/>
    </location>
</feature>
<comment type="similarity">
    <text evidence="2 7">Belongs to the peptidase M14 family.</text>
</comment>
<dbReference type="GO" id="GO:0004180">
    <property type="term" value="F:carboxypeptidase activity"/>
    <property type="evidence" value="ECO:0007669"/>
    <property type="project" value="UniProtKB-KW"/>
</dbReference>
<dbReference type="PANTHER" id="PTHR11705:SF143">
    <property type="entry name" value="SLL0236 PROTEIN"/>
    <property type="match status" value="1"/>
</dbReference>
<proteinExistence type="inferred from homology"/>
<dbReference type="SUPFAM" id="SSF53187">
    <property type="entry name" value="Zn-dependent exopeptidases"/>
    <property type="match status" value="1"/>
</dbReference>
<name>A0ABX5VQQ7_9MICO</name>
<evidence type="ECO:0000256" key="2">
    <source>
        <dbReference type="ARBA" id="ARBA00005988"/>
    </source>
</evidence>
<keyword evidence="3" id="KW-0645">Protease</keyword>
<dbReference type="InterPro" id="IPR000834">
    <property type="entry name" value="Peptidase_M14"/>
</dbReference>
<sequence length="591" mass="64783">MFTGGAAGAALIASLFAAPPSLAQVPAQVEGLEVEQQYGFATLRWEPVDGVSEYQIERTEVDENDEPVGEPVITGLWRPNRQVDHEVPTFADANFDPGDRFRWRVGIPGEGFSEPVHDTTLPHWGDPDTPGEGLRTGWELEAAARFTTDVEEQAYTAQIDELSDRVRVVEIGQTLQGRPINMFVIGYPSPPETAEEVAAGATALVNCNVHGNEPSSREACLILARKLAFDDDERTMDLLSDATVLLVPSINGDGRALNQRGNATGQDLNRDFSLIRQPETFAFTAMLRDYQPDAAFDGHEYGNNQAGDLPILFPRHLNVPEPVFGQSKDLVENWLYERGSEDGWWFCPYGCEGGSTVGQSQETILRNTLGLKNIVGVLLEARSAGGPTRPADGGSQTPEARKRKTYSAIYTFEQFFDYFDANQDAIEEAGEEGRRLQRLNRGPIVFRGAYTVDPFPAPHPGEAPPNPEVPGPEQILDAPVCGYLLTEEQYHGVREDSPPGFPTTVAERIEAHGWRVQERARGYMVPLTQDQRGLIPLLLDGDAAEPWVSAQRLYGPANNRVALPDSACGKTRLNPSVGGPAQQAELVYTTD</sequence>
<dbReference type="PROSITE" id="PS52035">
    <property type="entry name" value="PEPTIDASE_M14"/>
    <property type="match status" value="1"/>
</dbReference>
<feature type="domain" description="Peptidase M14" evidence="10">
    <location>
        <begin position="145"/>
        <end position="416"/>
    </location>
</feature>
<dbReference type="Gene3D" id="3.40.630.10">
    <property type="entry name" value="Zn peptidases"/>
    <property type="match status" value="1"/>
</dbReference>
<evidence type="ECO:0000256" key="9">
    <source>
        <dbReference type="SAM" id="SignalP"/>
    </source>
</evidence>
<evidence type="ECO:0000313" key="12">
    <source>
        <dbReference type="Proteomes" id="UP000313948"/>
    </source>
</evidence>
<keyword evidence="12" id="KW-1185">Reference proteome</keyword>
<organism evidence="11 12">
    <name type="scientific">Georgenia wutianyii</name>
    <dbReference type="NCBI Taxonomy" id="2585135"/>
    <lineage>
        <taxon>Bacteria</taxon>
        <taxon>Bacillati</taxon>
        <taxon>Actinomycetota</taxon>
        <taxon>Actinomycetes</taxon>
        <taxon>Micrococcales</taxon>
        <taxon>Bogoriellaceae</taxon>
        <taxon>Georgenia</taxon>
    </lineage>
</organism>
<gene>
    <name evidence="11" type="ORF">FE251_09740</name>
</gene>
<feature type="signal peptide" evidence="9">
    <location>
        <begin position="1"/>
        <end position="23"/>
    </location>
</feature>
<evidence type="ECO:0000256" key="4">
    <source>
        <dbReference type="ARBA" id="ARBA00022801"/>
    </source>
</evidence>
<dbReference type="Pfam" id="PF00246">
    <property type="entry name" value="Peptidase_M14"/>
    <property type="match status" value="1"/>
</dbReference>
<accession>A0ABX5VQQ7</accession>
<evidence type="ECO:0000256" key="5">
    <source>
        <dbReference type="ARBA" id="ARBA00022833"/>
    </source>
</evidence>
<evidence type="ECO:0000256" key="6">
    <source>
        <dbReference type="ARBA" id="ARBA00023049"/>
    </source>
</evidence>
<evidence type="ECO:0000256" key="1">
    <source>
        <dbReference type="ARBA" id="ARBA00001947"/>
    </source>
</evidence>
<dbReference type="EMBL" id="CP040899">
    <property type="protein sequence ID" value="QDB80782.1"/>
    <property type="molecule type" value="Genomic_DNA"/>
</dbReference>
<dbReference type="PANTHER" id="PTHR11705">
    <property type="entry name" value="PROTEASE FAMILY M14 CARBOXYPEPTIDASE A,B"/>
    <property type="match status" value="1"/>
</dbReference>
<keyword evidence="6" id="KW-0482">Metalloprotease</keyword>
<dbReference type="SMART" id="SM00631">
    <property type="entry name" value="Zn_pept"/>
    <property type="match status" value="1"/>
</dbReference>
<keyword evidence="5" id="KW-0862">Zinc</keyword>